<evidence type="ECO:0000313" key="3">
    <source>
        <dbReference type="Proteomes" id="UP000267096"/>
    </source>
</evidence>
<dbReference type="Proteomes" id="UP000267096">
    <property type="component" value="Unassembled WGS sequence"/>
</dbReference>
<gene>
    <name evidence="2" type="ORF">ASIM_LOCUS15762</name>
</gene>
<evidence type="ECO:0000313" key="2">
    <source>
        <dbReference type="EMBL" id="VDK55971.1"/>
    </source>
</evidence>
<reference evidence="2 3" key="2">
    <citation type="submission" date="2018-11" db="EMBL/GenBank/DDBJ databases">
        <authorList>
            <consortium name="Pathogen Informatics"/>
        </authorList>
    </citation>
    <scope>NUCLEOTIDE SEQUENCE [LARGE SCALE GENOMIC DNA]</scope>
</reference>
<feature type="region of interest" description="Disordered" evidence="1">
    <location>
        <begin position="1"/>
        <end position="102"/>
    </location>
</feature>
<sequence length="146" mass="16013">MKTTMENDAEQRSDACSQPNSDSADKCDAKEGDHEVILDAAGLDQSVSAEEIEQSNGKTSFNDAIHEHEETEDVENFQEVKLNSAPNAEPNKVSDNEDDKEVPDMVTACKAAVNDEVKKRENGIHTAEKNGDIFTTETSGNINKER</sequence>
<dbReference type="WBParaSite" id="ASIM_0001635501-mRNA-1">
    <property type="protein sequence ID" value="ASIM_0001635501-mRNA-1"/>
    <property type="gene ID" value="ASIM_0001635501"/>
</dbReference>
<evidence type="ECO:0000256" key="1">
    <source>
        <dbReference type="SAM" id="MobiDB-lite"/>
    </source>
</evidence>
<proteinExistence type="predicted"/>
<feature type="compositionally biased region" description="Basic and acidic residues" evidence="1">
    <location>
        <begin position="120"/>
        <end position="131"/>
    </location>
</feature>
<feature type="region of interest" description="Disordered" evidence="1">
    <location>
        <begin position="120"/>
        <end position="146"/>
    </location>
</feature>
<reference evidence="4" key="1">
    <citation type="submission" date="2017-02" db="UniProtKB">
        <authorList>
            <consortium name="WormBaseParasite"/>
        </authorList>
    </citation>
    <scope>IDENTIFICATION</scope>
</reference>
<keyword evidence="3" id="KW-1185">Reference proteome</keyword>
<dbReference type="EMBL" id="UYRR01032541">
    <property type="protein sequence ID" value="VDK55971.1"/>
    <property type="molecule type" value="Genomic_DNA"/>
</dbReference>
<organism evidence="4">
    <name type="scientific">Anisakis simplex</name>
    <name type="common">Herring worm</name>
    <dbReference type="NCBI Taxonomy" id="6269"/>
    <lineage>
        <taxon>Eukaryota</taxon>
        <taxon>Metazoa</taxon>
        <taxon>Ecdysozoa</taxon>
        <taxon>Nematoda</taxon>
        <taxon>Chromadorea</taxon>
        <taxon>Rhabditida</taxon>
        <taxon>Spirurina</taxon>
        <taxon>Ascaridomorpha</taxon>
        <taxon>Ascaridoidea</taxon>
        <taxon>Anisakidae</taxon>
        <taxon>Anisakis</taxon>
        <taxon>Anisakis simplex complex</taxon>
    </lineage>
</organism>
<feature type="compositionally biased region" description="Polar residues" evidence="1">
    <location>
        <begin position="133"/>
        <end position="146"/>
    </location>
</feature>
<evidence type="ECO:0000313" key="4">
    <source>
        <dbReference type="WBParaSite" id="ASIM_0001635501-mRNA-1"/>
    </source>
</evidence>
<name>A0A0M3K5W4_ANISI</name>
<protein>
    <submittedName>
        <fullName evidence="2 4">Uncharacterized protein</fullName>
    </submittedName>
</protein>
<feature type="compositionally biased region" description="Basic and acidic residues" evidence="1">
    <location>
        <begin position="23"/>
        <end position="37"/>
    </location>
</feature>
<dbReference type="AlphaFoldDB" id="A0A0M3K5W4"/>
<accession>A0A0M3K5W4</accession>